<proteinExistence type="predicted"/>
<feature type="compositionally biased region" description="Low complexity" evidence="1">
    <location>
        <begin position="239"/>
        <end position="250"/>
    </location>
</feature>
<feature type="compositionally biased region" description="Basic and acidic residues" evidence="1">
    <location>
        <begin position="12"/>
        <end position="22"/>
    </location>
</feature>
<evidence type="ECO:0000313" key="2">
    <source>
        <dbReference type="EMBL" id="NXP28917.1"/>
    </source>
</evidence>
<reference evidence="2 3" key="1">
    <citation type="submission" date="2019-09" db="EMBL/GenBank/DDBJ databases">
        <title>Bird 10,000 Genomes (B10K) Project - Family phase.</title>
        <authorList>
            <person name="Zhang G."/>
        </authorList>
    </citation>
    <scope>NUCLEOTIDE SEQUENCE [LARGE SCALE GENOMIC DNA]</scope>
    <source>
        <strain evidence="2">B10K-DU-002-46</strain>
        <tissue evidence="2">Muscle</tissue>
    </source>
</reference>
<feature type="compositionally biased region" description="Gly residues" evidence="1">
    <location>
        <begin position="101"/>
        <end position="113"/>
    </location>
</feature>
<feature type="compositionally biased region" description="Basic and acidic residues" evidence="1">
    <location>
        <begin position="195"/>
        <end position="214"/>
    </location>
</feature>
<comment type="caution">
    <text evidence="2">The sequence shown here is derived from an EMBL/GenBank/DDBJ whole genome shotgun (WGS) entry which is preliminary data.</text>
</comment>
<feature type="compositionally biased region" description="Basic and acidic residues" evidence="1">
    <location>
        <begin position="159"/>
        <end position="187"/>
    </location>
</feature>
<feature type="non-terminal residue" evidence="2">
    <location>
        <position position="1"/>
    </location>
</feature>
<feature type="non-terminal residue" evidence="2">
    <location>
        <position position="352"/>
    </location>
</feature>
<protein>
    <submittedName>
        <fullName evidence="2">GP179 protein</fullName>
    </submittedName>
</protein>
<evidence type="ECO:0000256" key="1">
    <source>
        <dbReference type="SAM" id="MobiDB-lite"/>
    </source>
</evidence>
<feature type="region of interest" description="Disordered" evidence="1">
    <location>
        <begin position="308"/>
        <end position="352"/>
    </location>
</feature>
<feature type="compositionally biased region" description="Basic and acidic residues" evidence="1">
    <location>
        <begin position="320"/>
        <end position="345"/>
    </location>
</feature>
<gene>
    <name evidence="2" type="primary">Gpr179_0</name>
    <name evidence="2" type="ORF">SCYSUP_R15122</name>
</gene>
<dbReference type="Proteomes" id="UP000580825">
    <property type="component" value="Unassembled WGS sequence"/>
</dbReference>
<feature type="region of interest" description="Disordered" evidence="1">
    <location>
        <begin position="1"/>
        <end position="58"/>
    </location>
</feature>
<keyword evidence="3" id="KW-1185">Reference proteome</keyword>
<dbReference type="EMBL" id="VXBX01009120">
    <property type="protein sequence ID" value="NXP28917.1"/>
    <property type="molecule type" value="Genomic_DNA"/>
</dbReference>
<evidence type="ECO:0000313" key="3">
    <source>
        <dbReference type="Proteomes" id="UP000580825"/>
    </source>
</evidence>
<dbReference type="AlphaFoldDB" id="A0A7L1Z1S9"/>
<accession>A0A7L1Z1S9</accession>
<feature type="compositionally biased region" description="Polar residues" evidence="1">
    <location>
        <begin position="269"/>
        <end position="280"/>
    </location>
</feature>
<feature type="compositionally biased region" description="Polar residues" evidence="1">
    <location>
        <begin position="1"/>
        <end position="11"/>
    </location>
</feature>
<feature type="compositionally biased region" description="Basic and acidic residues" evidence="1">
    <location>
        <begin position="226"/>
        <end position="236"/>
    </location>
</feature>
<feature type="region of interest" description="Disordered" evidence="1">
    <location>
        <begin position="77"/>
        <end position="289"/>
    </location>
</feature>
<organism evidence="2 3">
    <name type="scientific">Scytalopus superciliaris</name>
    <dbReference type="NCBI Taxonomy" id="312124"/>
    <lineage>
        <taxon>Eukaryota</taxon>
        <taxon>Metazoa</taxon>
        <taxon>Chordata</taxon>
        <taxon>Craniata</taxon>
        <taxon>Vertebrata</taxon>
        <taxon>Euteleostomi</taxon>
        <taxon>Archelosauria</taxon>
        <taxon>Archosauria</taxon>
        <taxon>Dinosauria</taxon>
        <taxon>Saurischia</taxon>
        <taxon>Theropoda</taxon>
        <taxon>Coelurosauria</taxon>
        <taxon>Aves</taxon>
        <taxon>Neognathae</taxon>
        <taxon>Neoaves</taxon>
        <taxon>Telluraves</taxon>
        <taxon>Australaves</taxon>
        <taxon>Passeriformes</taxon>
        <taxon>Rhinocryptidae</taxon>
        <taxon>Scytalopus</taxon>
    </lineage>
</organism>
<sequence>AGGLQGTSTSTHPREHSEKEQPPAKPSPRSPHPSTTSAQGAAGEKARSEVCPPGYLGIPAGRAALLRQEAIACREDSGLPVGEESPAEALGKGSSQPEPLGPGGSQGTEGAPGRGRSEEGAMDAEGKAGSGLGEVCPGKSREDSSPGEQSEGRAPGKGGSKEDSQLEIPREEPGMEKPPAKRPELPKVEQVGTAEGRRAEVCPLETREQGRTARAEICPWDTEGAQPERERQEGKSIRPKSLGGSPKSGGAAEQAGMGLPAKHPAVPKPSSQQAGTTGSKKATVCPWEVEDEPLPKAQICPWEEVAAPAGKGGLSQDMRGASRGEVKPGSRGLEDSEAKLAETGRDSGIFAK</sequence>
<name>A0A7L1Z1S9_9PASS</name>